<keyword evidence="2" id="KW-0472">Membrane</keyword>
<reference evidence="3 4" key="1">
    <citation type="submission" date="2023-08" db="EMBL/GenBank/DDBJ databases">
        <title>Functional and genomic diversity of the sorghum phyllosphere microbiome.</title>
        <authorList>
            <person name="Shade A."/>
        </authorList>
    </citation>
    <scope>NUCLEOTIDE SEQUENCE [LARGE SCALE GENOMIC DNA]</scope>
    <source>
        <strain evidence="3 4">SORGH_AS_0445</strain>
    </source>
</reference>
<dbReference type="EMBL" id="JAVIZQ010000001">
    <property type="protein sequence ID" value="MDR6141825.1"/>
    <property type="molecule type" value="Genomic_DNA"/>
</dbReference>
<evidence type="ECO:0008006" key="5">
    <source>
        <dbReference type="Google" id="ProtNLM"/>
    </source>
</evidence>
<keyword evidence="4" id="KW-1185">Reference proteome</keyword>
<gene>
    <name evidence="3" type="ORF">QE375_001379</name>
</gene>
<comment type="caution">
    <text evidence="3">The sequence shown here is derived from an EMBL/GenBank/DDBJ whole genome shotgun (WGS) entry which is preliminary data.</text>
</comment>
<accession>A0ABU1HRX1</accession>
<dbReference type="Proteomes" id="UP001249291">
    <property type="component" value="Unassembled WGS sequence"/>
</dbReference>
<evidence type="ECO:0000313" key="4">
    <source>
        <dbReference type="Proteomes" id="UP001249291"/>
    </source>
</evidence>
<feature type="transmembrane region" description="Helical" evidence="2">
    <location>
        <begin position="51"/>
        <end position="73"/>
    </location>
</feature>
<name>A0ABU1HRX1_9MICO</name>
<evidence type="ECO:0000313" key="3">
    <source>
        <dbReference type="EMBL" id="MDR6141825.1"/>
    </source>
</evidence>
<dbReference type="RefSeq" id="WP_309689189.1">
    <property type="nucleotide sequence ID" value="NZ_JAVIZQ010000001.1"/>
</dbReference>
<protein>
    <recommendedName>
        <fullName evidence="5">CU044_5270 family protein</fullName>
    </recommendedName>
</protein>
<proteinExistence type="predicted"/>
<sequence>MTDDHALLERVLTEADPARTPRDAKPDPAAERTRDRIIRTASKPRPQRRRALGWASGIAMAAAAVVVAVAVLVPQGAAVAGSPAPLDFAAGEGTAETLDTAQATLSATPGPADPERVVRSATWGLDINGSTGATKVVPQLNTLRWEPDLSGRMVSVRGVPYDPTDASANVGAEISSSGEVVVDLPIEPGQFSTPVPDVFGDSREDVSAALMAFGMPSDPTGSEVVAAATSVLEQWTLTNAQESQVLDILADADGVEALGTTADRLGRQAAGLRVITTDGAASDVVLLSLDTGRIIGVERTNLVANDLIAGGAIISYTMWDVDEDLVR</sequence>
<organism evidence="3 4">
    <name type="scientific">Microbacterium foliorum</name>
    <dbReference type="NCBI Taxonomy" id="104336"/>
    <lineage>
        <taxon>Bacteria</taxon>
        <taxon>Bacillati</taxon>
        <taxon>Actinomycetota</taxon>
        <taxon>Actinomycetes</taxon>
        <taxon>Micrococcales</taxon>
        <taxon>Microbacteriaceae</taxon>
        <taxon>Microbacterium</taxon>
    </lineage>
</organism>
<evidence type="ECO:0000256" key="2">
    <source>
        <dbReference type="SAM" id="Phobius"/>
    </source>
</evidence>
<keyword evidence="2" id="KW-0812">Transmembrane</keyword>
<evidence type="ECO:0000256" key="1">
    <source>
        <dbReference type="SAM" id="MobiDB-lite"/>
    </source>
</evidence>
<keyword evidence="2" id="KW-1133">Transmembrane helix</keyword>
<feature type="region of interest" description="Disordered" evidence="1">
    <location>
        <begin position="1"/>
        <end position="48"/>
    </location>
</feature>
<feature type="compositionally biased region" description="Basic and acidic residues" evidence="1">
    <location>
        <begin position="1"/>
        <end position="38"/>
    </location>
</feature>